<dbReference type="RefSeq" id="WP_013598518.1">
    <property type="nucleotide sequence ID" value="NC_015144.1"/>
</dbReference>
<proteinExistence type="inferred from homology"/>
<dbReference type="InterPro" id="IPR000620">
    <property type="entry name" value="EamA_dom"/>
</dbReference>
<feature type="transmembrane region" description="Helical" evidence="6">
    <location>
        <begin position="180"/>
        <end position="202"/>
    </location>
</feature>
<evidence type="ECO:0000256" key="1">
    <source>
        <dbReference type="ARBA" id="ARBA00004141"/>
    </source>
</evidence>
<keyword evidence="4 6" id="KW-1133">Transmembrane helix</keyword>
<evidence type="ECO:0000313" key="9">
    <source>
        <dbReference type="Proteomes" id="UP000008641"/>
    </source>
</evidence>
<protein>
    <recommendedName>
        <fullName evidence="7">EamA domain-containing protein</fullName>
    </recommendedName>
</protein>
<evidence type="ECO:0000256" key="6">
    <source>
        <dbReference type="SAM" id="Phobius"/>
    </source>
</evidence>
<dbReference type="Proteomes" id="UP000008641">
    <property type="component" value="Chromosome"/>
</dbReference>
<evidence type="ECO:0000259" key="7">
    <source>
        <dbReference type="Pfam" id="PF00892"/>
    </source>
</evidence>
<dbReference type="Pfam" id="PF00892">
    <property type="entry name" value="EamA"/>
    <property type="match status" value="2"/>
</dbReference>
<organism evidence="8 9">
    <name type="scientific">Weeksella virosa (strain ATCC 43766 / DSM 16922 / JCM 21250 / CCUG 30538 / CDC 9751 / IAM 14551 / NBRC 16016 / NCTC 11634 / CL345/78)</name>
    <dbReference type="NCBI Taxonomy" id="865938"/>
    <lineage>
        <taxon>Bacteria</taxon>
        <taxon>Pseudomonadati</taxon>
        <taxon>Bacteroidota</taxon>
        <taxon>Flavobacteriia</taxon>
        <taxon>Flavobacteriales</taxon>
        <taxon>Weeksellaceae</taxon>
        <taxon>Weeksella</taxon>
    </lineage>
</organism>
<evidence type="ECO:0000313" key="8">
    <source>
        <dbReference type="EMBL" id="ADX68129.1"/>
    </source>
</evidence>
<evidence type="ECO:0000256" key="2">
    <source>
        <dbReference type="ARBA" id="ARBA00007362"/>
    </source>
</evidence>
<evidence type="ECO:0000256" key="3">
    <source>
        <dbReference type="ARBA" id="ARBA00022692"/>
    </source>
</evidence>
<sequence>MKVSLKNWLTLLVLSLTWGSSFILIKQGLNAFTPYQVGALRMTIAAGFLSIWGIRNLRKIPRNKIFWVILAGANGNFIPMFLFPIAQTHVSSSMAGILDSLVPIFVLLFGALFFAIPAKTNQIIGALIGFSGAVLLIGFDGMSGENSLLHSLLIVLATAMYGINGLIITSKLRDIPSFQLSTALFSIWLIPAIIVLILSGFFTNFTGSTEQWNSLGYITLLGFFGTAIAMMLFYKMIQETSAIFASMVTYIMPIVSVSWGVMVGEHITWLHFVGFLLILCGVYLIQKKSKNEIEQSEYIQKEV</sequence>
<dbReference type="PANTHER" id="PTHR32322">
    <property type="entry name" value="INNER MEMBRANE TRANSPORTER"/>
    <property type="match status" value="1"/>
</dbReference>
<dbReference type="InterPro" id="IPR050638">
    <property type="entry name" value="AA-Vitamin_Transporters"/>
</dbReference>
<dbReference type="OrthoDB" id="1117213at2"/>
<dbReference type="GO" id="GO:0016020">
    <property type="term" value="C:membrane"/>
    <property type="evidence" value="ECO:0007669"/>
    <property type="project" value="UniProtKB-SubCell"/>
</dbReference>
<evidence type="ECO:0000256" key="4">
    <source>
        <dbReference type="ARBA" id="ARBA00022989"/>
    </source>
</evidence>
<feature type="transmembrane region" description="Helical" evidence="6">
    <location>
        <begin position="267"/>
        <end position="285"/>
    </location>
</feature>
<feature type="transmembrane region" description="Helical" evidence="6">
    <location>
        <begin position="214"/>
        <end position="234"/>
    </location>
</feature>
<name>F0NYD2_WEEVC</name>
<comment type="subcellular location">
    <subcellularLocation>
        <location evidence="1">Membrane</location>
        <topology evidence="1">Multi-pass membrane protein</topology>
    </subcellularLocation>
</comment>
<feature type="domain" description="EamA" evidence="7">
    <location>
        <begin position="9"/>
        <end position="137"/>
    </location>
</feature>
<feature type="transmembrane region" description="Helical" evidence="6">
    <location>
        <begin position="97"/>
        <end position="116"/>
    </location>
</feature>
<keyword evidence="3 6" id="KW-0812">Transmembrane</keyword>
<reference evidence="9" key="2">
    <citation type="journal article" date="2011" name="Stand. Genomic Sci.">
        <title>Complete genome sequence of Weeksella virosa type strain (9751T).</title>
        <authorList>
            <person name="Lang E."/>
            <person name="Teshima H."/>
            <person name="Lucas S."/>
            <person name="Lapidus A."/>
            <person name="Hammon N."/>
            <person name="Deshpande S."/>
            <person name="Nolan M."/>
            <person name="Cheng J."/>
            <person name="Pitluck S."/>
            <person name="Liolios K."/>
            <person name="Pagani I."/>
            <person name="Mikhailova N."/>
            <person name="Ivanova N."/>
            <person name="Mavromatis K."/>
            <person name="Pati A."/>
            <person name="Tapia R."/>
            <person name="Han C."/>
            <person name="Goodwin L."/>
            <person name="Chen A."/>
            <person name="Palaniappan K."/>
            <person name="Land M."/>
            <person name="Hauser L."/>
            <person name="Chang Y."/>
            <person name="Jeffries C."/>
            <person name="Brambilla E."/>
            <person name="Kopitz M."/>
            <person name="Rohde M."/>
            <person name="Goker M."/>
            <person name="Tindall B."/>
            <person name="Detter J."/>
            <person name="Woyke T."/>
            <person name="Bristow J."/>
            <person name="Eisen J."/>
            <person name="Markowitz V."/>
            <person name="Hugenholtz P."/>
            <person name="Klenk H."/>
            <person name="Kyrpides N."/>
        </authorList>
    </citation>
    <scope>NUCLEOTIDE SEQUENCE [LARGE SCALE GENOMIC DNA]</scope>
    <source>
        <strain evidence="9">ATCC 43766 / DSM 16922 / JCM 21250 / NBRC 16016 / NCTC 11634 / CL345/78</strain>
    </source>
</reference>
<dbReference type="HOGENOM" id="CLU_033863_5_2_10"/>
<dbReference type="PANTHER" id="PTHR32322:SF2">
    <property type="entry name" value="EAMA DOMAIN-CONTAINING PROTEIN"/>
    <property type="match status" value="1"/>
</dbReference>
<dbReference type="InterPro" id="IPR037185">
    <property type="entry name" value="EmrE-like"/>
</dbReference>
<keyword evidence="5 6" id="KW-0472">Membrane</keyword>
<reference evidence="8 9" key="1">
    <citation type="journal article" date="2011" name="Stand. Genomic Sci.">
        <title>Complete genome sequence of Weeksella virosa type strain (9751).</title>
        <authorList>
            <person name="Lang E."/>
            <person name="Teshima H."/>
            <person name="Lucas S."/>
            <person name="Lapidus A."/>
            <person name="Hammon N."/>
            <person name="Deshpande S."/>
            <person name="Nolan M."/>
            <person name="Cheng J.F."/>
            <person name="Pitluck S."/>
            <person name="Liolios K."/>
            <person name="Pagani I."/>
            <person name="Mikhailova N."/>
            <person name="Ivanova N."/>
            <person name="Mavromatis K."/>
            <person name="Pati A."/>
            <person name="Tapia R."/>
            <person name="Han C."/>
            <person name="Goodwin L."/>
            <person name="Chen A."/>
            <person name="Palaniappan K."/>
            <person name="Land M."/>
            <person name="Hauser L."/>
            <person name="Chang Y.J."/>
            <person name="Jeffries C.D."/>
            <person name="Brambilla E.M."/>
            <person name="Kopitz M."/>
            <person name="Rohde M."/>
            <person name="Goker M."/>
            <person name="Tindall B.J."/>
            <person name="Detter J.C."/>
            <person name="Woyke T."/>
            <person name="Bristow J."/>
            <person name="Eisen J.A."/>
            <person name="Markowitz V."/>
            <person name="Hugenholtz P."/>
            <person name="Klenk H.P."/>
            <person name="Kyrpides N.C."/>
        </authorList>
    </citation>
    <scope>NUCLEOTIDE SEQUENCE [LARGE SCALE GENOMIC DNA]</scope>
    <source>
        <strain evidence="9">ATCC 43766 / DSM 16922 / JCM 21250 / NBRC 16016 / NCTC 11634 / CL345/78</strain>
    </source>
</reference>
<dbReference type="eggNOG" id="COG0697">
    <property type="taxonomic scope" value="Bacteria"/>
</dbReference>
<feature type="transmembrane region" description="Helical" evidence="6">
    <location>
        <begin position="148"/>
        <end position="168"/>
    </location>
</feature>
<accession>F0NYD2</accession>
<evidence type="ECO:0000256" key="5">
    <source>
        <dbReference type="ARBA" id="ARBA00023136"/>
    </source>
</evidence>
<dbReference type="SUPFAM" id="SSF103481">
    <property type="entry name" value="Multidrug resistance efflux transporter EmrE"/>
    <property type="match status" value="2"/>
</dbReference>
<feature type="transmembrane region" description="Helical" evidence="6">
    <location>
        <begin position="66"/>
        <end position="85"/>
    </location>
</feature>
<feature type="transmembrane region" description="Helical" evidence="6">
    <location>
        <begin position="241"/>
        <end position="261"/>
    </location>
</feature>
<gene>
    <name evidence="8" type="ordered locus">Weevi_1428</name>
</gene>
<comment type="similarity">
    <text evidence="2">Belongs to the EamA transporter family.</text>
</comment>
<dbReference type="AlphaFoldDB" id="F0NYD2"/>
<feature type="transmembrane region" description="Helical" evidence="6">
    <location>
        <begin position="37"/>
        <end position="54"/>
    </location>
</feature>
<dbReference type="KEGG" id="wvi:Weevi_1428"/>
<feature type="domain" description="EamA" evidence="7">
    <location>
        <begin position="152"/>
        <end position="285"/>
    </location>
</feature>
<keyword evidence="9" id="KW-1185">Reference proteome</keyword>
<dbReference type="EMBL" id="CP002455">
    <property type="protein sequence ID" value="ADX68129.1"/>
    <property type="molecule type" value="Genomic_DNA"/>
</dbReference>
<feature type="transmembrane region" description="Helical" evidence="6">
    <location>
        <begin position="123"/>
        <end position="142"/>
    </location>
</feature>